<dbReference type="GeneID" id="106478307"/>
<dbReference type="InterPro" id="IPR050283">
    <property type="entry name" value="E-box_TF_Regulators"/>
</dbReference>
<protein>
    <submittedName>
        <fullName evidence="4">Uncharacterized protein LOC106478307</fullName>
    </submittedName>
</protein>
<dbReference type="Gene3D" id="4.10.280.10">
    <property type="entry name" value="Helix-loop-helix DNA-binding domain"/>
    <property type="match status" value="1"/>
</dbReference>
<sequence length="318" mass="33902">MSSALNPSNSVNRFHANPATDPTFSTPECGATNSAVAAATSFLELTNTAVAAAAAAGVDLTYADFGFNGLRLPPPGHSSANFGITYFSSTGPGAVTPDGTDSYAPIPWDGPTFTSPYHTPSSTNPVSCDFGPFGFAGSHCAFTGARVPGMTIQRFGPQFRSPTSCGGLGPPGDHFGSSSQVTKSKPRRRLATLAQRRAANIRERRRMFNLNSAFDKLRKKVPTFAYEKRLSRIETLRLAIMYIAFMTDVITGKERDSHRSLHDHRPGVQNSHFPHGSGHGLADGRIPWGAGHHGPTVNNEPPPAVASRLAHLCSSRQV</sequence>
<dbReference type="RefSeq" id="XP_013794290.1">
    <property type="nucleotide sequence ID" value="XM_013938836.2"/>
</dbReference>
<dbReference type="Pfam" id="PF00010">
    <property type="entry name" value="HLH"/>
    <property type="match status" value="1"/>
</dbReference>
<evidence type="ECO:0000313" key="4">
    <source>
        <dbReference type="RefSeq" id="XP_013794290.1"/>
    </source>
</evidence>
<reference evidence="4" key="1">
    <citation type="submission" date="2025-08" db="UniProtKB">
        <authorList>
            <consortium name="RefSeq"/>
        </authorList>
    </citation>
    <scope>IDENTIFICATION</scope>
    <source>
        <tissue evidence="4">Muscle</tissue>
    </source>
</reference>
<keyword evidence="3" id="KW-1185">Reference proteome</keyword>
<feature type="region of interest" description="Disordered" evidence="1">
    <location>
        <begin position="1"/>
        <end position="26"/>
    </location>
</feature>
<feature type="region of interest" description="Disordered" evidence="1">
    <location>
        <begin position="164"/>
        <end position="187"/>
    </location>
</feature>
<dbReference type="CDD" id="cd11415">
    <property type="entry name" value="bHLH_TS_FERD3L_NATO3"/>
    <property type="match status" value="1"/>
</dbReference>
<proteinExistence type="predicted"/>
<organism evidence="3 4">
    <name type="scientific">Limulus polyphemus</name>
    <name type="common">Atlantic horseshoe crab</name>
    <dbReference type="NCBI Taxonomy" id="6850"/>
    <lineage>
        <taxon>Eukaryota</taxon>
        <taxon>Metazoa</taxon>
        <taxon>Ecdysozoa</taxon>
        <taxon>Arthropoda</taxon>
        <taxon>Chelicerata</taxon>
        <taxon>Merostomata</taxon>
        <taxon>Xiphosura</taxon>
        <taxon>Limulidae</taxon>
        <taxon>Limulus</taxon>
    </lineage>
</organism>
<evidence type="ECO:0000256" key="1">
    <source>
        <dbReference type="SAM" id="MobiDB-lite"/>
    </source>
</evidence>
<gene>
    <name evidence="4" type="primary">LOC106478307</name>
</gene>
<dbReference type="PANTHER" id="PTHR23349:SF63">
    <property type="entry name" value="FER3-LIKE PROTEIN"/>
    <property type="match status" value="1"/>
</dbReference>
<dbReference type="SMART" id="SM00353">
    <property type="entry name" value="HLH"/>
    <property type="match status" value="1"/>
</dbReference>
<dbReference type="InterPro" id="IPR011598">
    <property type="entry name" value="bHLH_dom"/>
</dbReference>
<dbReference type="PANTHER" id="PTHR23349">
    <property type="entry name" value="BASIC HELIX-LOOP-HELIX TRANSCRIPTION FACTOR, TWIST"/>
    <property type="match status" value="1"/>
</dbReference>
<dbReference type="SUPFAM" id="SSF47459">
    <property type="entry name" value="HLH, helix-loop-helix DNA-binding domain"/>
    <property type="match status" value="1"/>
</dbReference>
<dbReference type="InterPro" id="IPR036638">
    <property type="entry name" value="HLH_DNA-bd_sf"/>
</dbReference>
<dbReference type="Proteomes" id="UP000694941">
    <property type="component" value="Unplaced"/>
</dbReference>
<dbReference type="PROSITE" id="PS50888">
    <property type="entry name" value="BHLH"/>
    <property type="match status" value="1"/>
</dbReference>
<feature type="region of interest" description="Disordered" evidence="1">
    <location>
        <begin position="258"/>
        <end position="303"/>
    </location>
</feature>
<name>A0ABM1C514_LIMPO</name>
<accession>A0ABM1C514</accession>
<feature type="domain" description="BHLH" evidence="2">
    <location>
        <begin position="194"/>
        <end position="246"/>
    </location>
</feature>
<evidence type="ECO:0000259" key="2">
    <source>
        <dbReference type="PROSITE" id="PS50888"/>
    </source>
</evidence>
<feature type="compositionally biased region" description="Polar residues" evidence="1">
    <location>
        <begin position="1"/>
        <end position="12"/>
    </location>
</feature>
<evidence type="ECO:0000313" key="3">
    <source>
        <dbReference type="Proteomes" id="UP000694941"/>
    </source>
</evidence>